<evidence type="ECO:0000313" key="2">
    <source>
        <dbReference type="Proteomes" id="UP001057402"/>
    </source>
</evidence>
<dbReference type="EMBL" id="CM042889">
    <property type="protein sequence ID" value="KAI4320258.1"/>
    <property type="molecule type" value="Genomic_DNA"/>
</dbReference>
<dbReference type="Proteomes" id="UP001057402">
    <property type="component" value="Chromosome 10"/>
</dbReference>
<accession>A0ACB9M897</accession>
<reference evidence="2" key="1">
    <citation type="journal article" date="2023" name="Front. Plant Sci.">
        <title>Chromosomal-level genome assembly of Melastoma candidum provides insights into trichome evolution.</title>
        <authorList>
            <person name="Zhong Y."/>
            <person name="Wu W."/>
            <person name="Sun C."/>
            <person name="Zou P."/>
            <person name="Liu Y."/>
            <person name="Dai S."/>
            <person name="Zhou R."/>
        </authorList>
    </citation>
    <scope>NUCLEOTIDE SEQUENCE [LARGE SCALE GENOMIC DNA]</scope>
</reference>
<protein>
    <submittedName>
        <fullName evidence="1">Uncharacterized protein</fullName>
    </submittedName>
</protein>
<organism evidence="1 2">
    <name type="scientific">Melastoma candidum</name>
    <dbReference type="NCBI Taxonomy" id="119954"/>
    <lineage>
        <taxon>Eukaryota</taxon>
        <taxon>Viridiplantae</taxon>
        <taxon>Streptophyta</taxon>
        <taxon>Embryophyta</taxon>
        <taxon>Tracheophyta</taxon>
        <taxon>Spermatophyta</taxon>
        <taxon>Magnoliopsida</taxon>
        <taxon>eudicotyledons</taxon>
        <taxon>Gunneridae</taxon>
        <taxon>Pentapetalae</taxon>
        <taxon>rosids</taxon>
        <taxon>malvids</taxon>
        <taxon>Myrtales</taxon>
        <taxon>Melastomataceae</taxon>
        <taxon>Melastomatoideae</taxon>
        <taxon>Melastomateae</taxon>
        <taxon>Melastoma</taxon>
    </lineage>
</organism>
<evidence type="ECO:0000313" key="1">
    <source>
        <dbReference type="EMBL" id="KAI4320258.1"/>
    </source>
</evidence>
<sequence>MSSTIHSLLLLIASSFLGTLQGLRSASRVTTCIKLSNSAGVLKVEDASDFHIYYGNAFKVIKNSIDGKSYLLVQNNSKMAGWTKYCTSRIKSFIIPMSNYSLDAAFFPFTSRTEETPCFSFFFV</sequence>
<keyword evidence="2" id="KW-1185">Reference proteome</keyword>
<name>A0ACB9M897_9MYRT</name>
<comment type="caution">
    <text evidence="1">The sequence shown here is derived from an EMBL/GenBank/DDBJ whole genome shotgun (WGS) entry which is preliminary data.</text>
</comment>
<proteinExistence type="predicted"/>
<gene>
    <name evidence="1" type="ORF">MLD38_033758</name>
</gene>